<keyword evidence="3" id="KW-1185">Reference proteome</keyword>
<dbReference type="GeneID" id="54486825"/>
<feature type="compositionally biased region" description="Basic and acidic residues" evidence="1">
    <location>
        <begin position="588"/>
        <end position="602"/>
    </location>
</feature>
<evidence type="ECO:0000313" key="2">
    <source>
        <dbReference type="EMBL" id="KAF2754548.1"/>
    </source>
</evidence>
<organism evidence="2 3">
    <name type="scientific">Pseudovirgaria hyperparasitica</name>
    <dbReference type="NCBI Taxonomy" id="470096"/>
    <lineage>
        <taxon>Eukaryota</taxon>
        <taxon>Fungi</taxon>
        <taxon>Dikarya</taxon>
        <taxon>Ascomycota</taxon>
        <taxon>Pezizomycotina</taxon>
        <taxon>Dothideomycetes</taxon>
        <taxon>Dothideomycetes incertae sedis</taxon>
        <taxon>Acrospermales</taxon>
        <taxon>Acrospermaceae</taxon>
        <taxon>Pseudovirgaria</taxon>
    </lineage>
</organism>
<feature type="compositionally biased region" description="Low complexity" evidence="1">
    <location>
        <begin position="32"/>
        <end position="53"/>
    </location>
</feature>
<dbReference type="RefSeq" id="XP_033596999.1">
    <property type="nucleotide sequence ID" value="XM_033745771.1"/>
</dbReference>
<proteinExistence type="predicted"/>
<feature type="region of interest" description="Disordered" evidence="1">
    <location>
        <begin position="472"/>
        <end position="618"/>
    </location>
</feature>
<dbReference type="EMBL" id="ML996580">
    <property type="protein sequence ID" value="KAF2754548.1"/>
    <property type="molecule type" value="Genomic_DNA"/>
</dbReference>
<feature type="compositionally biased region" description="Polar residues" evidence="1">
    <location>
        <begin position="139"/>
        <end position="180"/>
    </location>
</feature>
<name>A0A6A6VV36_9PEZI</name>
<evidence type="ECO:0000313" key="3">
    <source>
        <dbReference type="Proteomes" id="UP000799437"/>
    </source>
</evidence>
<accession>A0A6A6VV36</accession>
<gene>
    <name evidence="2" type="ORF">EJ05DRAFT_489245</name>
</gene>
<sequence>MYQQQGHRPGGFPYKKKNNPVVTRYPPPPGYQPGYQQTGYQPQWPQGQQAPAPSTQQAYSYPNQVHQSPQHQSQGYSQQSPYGTYPQAAPQHYTHPSNHSGYYQPPPHNQYTPQVVQQQQQQPVHPQQYQHQHQHQPALQHNSSSSYTGNSPQSTFYPTYSSHVSASPQSAHSAQGSSSFTHHKGMQNGHPYGQTYPPQTHIQSHHSRASQPPGPQYPQSQGYDWLGGVYADDMGTDAIIPHVDEAPPPRKLPKEGPCIFAPEDEHVFWDFENSVGAFWPKAGDYVNPRTSIGVQVWRSAQRLTRPLPSLWKEAEEQAQAPPKEPLNYGNSVSEYHTAENAHESQLDVRQTDFWEEVKHFSEFKELQIPRTSNPRTISKDEWSIMDSLDQALNTSINSQPPTSLSLQGGEKQKTFGFSVDSNHRTSSQSSSNGKRRSPGQDYRQTKPPTDLTQNAELDAAQEEILARLGVSGPAKPSVWTPADVVPGSIPGAPPPPPPPPPPEPQMRRSPSIDPWAENRDRRSPSRQSSGSHKTIAGSDFDPDGHDSRVLNEESIKTEDVTHKTETSLLRKRSRGNDLSLYAASDLGRNQEDDGGRQADDGGKKKRPKLNGRISSVYG</sequence>
<feature type="compositionally biased region" description="Polar residues" evidence="1">
    <location>
        <begin position="54"/>
        <end position="65"/>
    </location>
</feature>
<evidence type="ECO:0000256" key="1">
    <source>
        <dbReference type="SAM" id="MobiDB-lite"/>
    </source>
</evidence>
<dbReference type="OrthoDB" id="5431222at2759"/>
<protein>
    <submittedName>
        <fullName evidence="2">Uncharacterized protein</fullName>
    </submittedName>
</protein>
<feature type="region of interest" description="Disordered" evidence="1">
    <location>
        <begin position="1"/>
        <end position="225"/>
    </location>
</feature>
<feature type="compositionally biased region" description="Pro residues" evidence="1">
    <location>
        <begin position="491"/>
        <end position="504"/>
    </location>
</feature>
<dbReference type="AlphaFoldDB" id="A0A6A6VV36"/>
<reference evidence="2" key="1">
    <citation type="journal article" date="2020" name="Stud. Mycol.">
        <title>101 Dothideomycetes genomes: a test case for predicting lifestyles and emergence of pathogens.</title>
        <authorList>
            <person name="Haridas S."/>
            <person name="Albert R."/>
            <person name="Binder M."/>
            <person name="Bloem J."/>
            <person name="Labutti K."/>
            <person name="Salamov A."/>
            <person name="Andreopoulos B."/>
            <person name="Baker S."/>
            <person name="Barry K."/>
            <person name="Bills G."/>
            <person name="Bluhm B."/>
            <person name="Cannon C."/>
            <person name="Castanera R."/>
            <person name="Culley D."/>
            <person name="Daum C."/>
            <person name="Ezra D."/>
            <person name="Gonzalez J."/>
            <person name="Henrissat B."/>
            <person name="Kuo A."/>
            <person name="Liang C."/>
            <person name="Lipzen A."/>
            <person name="Lutzoni F."/>
            <person name="Magnuson J."/>
            <person name="Mondo S."/>
            <person name="Nolan M."/>
            <person name="Ohm R."/>
            <person name="Pangilinan J."/>
            <person name="Park H.-J."/>
            <person name="Ramirez L."/>
            <person name="Alfaro M."/>
            <person name="Sun H."/>
            <person name="Tritt A."/>
            <person name="Yoshinaga Y."/>
            <person name="Zwiers L.-H."/>
            <person name="Turgeon B."/>
            <person name="Goodwin S."/>
            <person name="Spatafora J."/>
            <person name="Crous P."/>
            <person name="Grigoriev I."/>
        </authorList>
    </citation>
    <scope>NUCLEOTIDE SEQUENCE</scope>
    <source>
        <strain evidence="2">CBS 121739</strain>
    </source>
</reference>
<feature type="compositionally biased region" description="Low complexity" evidence="1">
    <location>
        <begin position="66"/>
        <end position="83"/>
    </location>
</feature>
<dbReference type="Proteomes" id="UP000799437">
    <property type="component" value="Unassembled WGS sequence"/>
</dbReference>
<feature type="compositionally biased region" description="Basic and acidic residues" evidence="1">
    <location>
        <begin position="542"/>
        <end position="565"/>
    </location>
</feature>
<feature type="region of interest" description="Disordered" evidence="1">
    <location>
        <begin position="414"/>
        <end position="450"/>
    </location>
</feature>
<feature type="compositionally biased region" description="Low complexity" evidence="1">
    <location>
        <begin position="113"/>
        <end position="137"/>
    </location>
</feature>